<keyword evidence="3" id="KW-0732">Signal</keyword>
<evidence type="ECO:0000313" key="5">
    <source>
        <dbReference type="Proteomes" id="UP000276215"/>
    </source>
</evidence>
<keyword evidence="2" id="KW-0812">Transmembrane</keyword>
<feature type="region of interest" description="Disordered" evidence="1">
    <location>
        <begin position="19"/>
        <end position="57"/>
    </location>
</feature>
<evidence type="ECO:0000313" key="4">
    <source>
        <dbReference type="EMBL" id="RPA98018.1"/>
    </source>
</evidence>
<reference evidence="4 5" key="1">
    <citation type="journal article" date="2018" name="Nat. Ecol. Evol.">
        <title>Pezizomycetes genomes reveal the molecular basis of ectomycorrhizal truffle lifestyle.</title>
        <authorList>
            <person name="Murat C."/>
            <person name="Payen T."/>
            <person name="Noel B."/>
            <person name="Kuo A."/>
            <person name="Morin E."/>
            <person name="Chen J."/>
            <person name="Kohler A."/>
            <person name="Krizsan K."/>
            <person name="Balestrini R."/>
            <person name="Da Silva C."/>
            <person name="Montanini B."/>
            <person name="Hainaut M."/>
            <person name="Levati E."/>
            <person name="Barry K.W."/>
            <person name="Belfiori B."/>
            <person name="Cichocki N."/>
            <person name="Clum A."/>
            <person name="Dockter R.B."/>
            <person name="Fauchery L."/>
            <person name="Guy J."/>
            <person name="Iotti M."/>
            <person name="Le Tacon F."/>
            <person name="Lindquist E.A."/>
            <person name="Lipzen A."/>
            <person name="Malagnac F."/>
            <person name="Mello A."/>
            <person name="Molinier V."/>
            <person name="Miyauchi S."/>
            <person name="Poulain J."/>
            <person name="Riccioni C."/>
            <person name="Rubini A."/>
            <person name="Sitrit Y."/>
            <person name="Splivallo R."/>
            <person name="Traeger S."/>
            <person name="Wang M."/>
            <person name="Zifcakova L."/>
            <person name="Wipf D."/>
            <person name="Zambonelli A."/>
            <person name="Paolocci F."/>
            <person name="Nowrousian M."/>
            <person name="Ottonello S."/>
            <person name="Baldrian P."/>
            <person name="Spatafora J.W."/>
            <person name="Henrissat B."/>
            <person name="Nagy L.G."/>
            <person name="Aury J.M."/>
            <person name="Wincker P."/>
            <person name="Grigoriev I.V."/>
            <person name="Bonfante P."/>
            <person name="Martin F.M."/>
        </authorList>
    </citation>
    <scope>NUCLEOTIDE SEQUENCE [LARGE SCALE GENOMIC DNA]</scope>
    <source>
        <strain evidence="4 5">120613-1</strain>
    </source>
</reference>
<accession>A0A3N4JLY9</accession>
<feature type="chain" id="PRO_5017957921" evidence="3">
    <location>
        <begin position="18"/>
        <end position="82"/>
    </location>
</feature>
<keyword evidence="2" id="KW-0472">Membrane</keyword>
<dbReference type="Proteomes" id="UP000276215">
    <property type="component" value="Unassembled WGS sequence"/>
</dbReference>
<gene>
    <name evidence="4" type="ORF">L873DRAFT_1808856</name>
</gene>
<evidence type="ECO:0000256" key="2">
    <source>
        <dbReference type="SAM" id="Phobius"/>
    </source>
</evidence>
<organism evidence="4 5">
    <name type="scientific">Choiromyces venosus 120613-1</name>
    <dbReference type="NCBI Taxonomy" id="1336337"/>
    <lineage>
        <taxon>Eukaryota</taxon>
        <taxon>Fungi</taxon>
        <taxon>Dikarya</taxon>
        <taxon>Ascomycota</taxon>
        <taxon>Pezizomycotina</taxon>
        <taxon>Pezizomycetes</taxon>
        <taxon>Pezizales</taxon>
        <taxon>Tuberaceae</taxon>
        <taxon>Choiromyces</taxon>
    </lineage>
</organism>
<feature type="compositionally biased region" description="Gly residues" evidence="1">
    <location>
        <begin position="32"/>
        <end position="43"/>
    </location>
</feature>
<feature type="signal peptide" evidence="3">
    <location>
        <begin position="1"/>
        <end position="17"/>
    </location>
</feature>
<dbReference type="AlphaFoldDB" id="A0A3N4JLY9"/>
<name>A0A3N4JLY9_9PEZI</name>
<feature type="compositionally biased region" description="Low complexity" evidence="1">
    <location>
        <begin position="19"/>
        <end position="31"/>
    </location>
</feature>
<evidence type="ECO:0000256" key="1">
    <source>
        <dbReference type="SAM" id="MobiDB-lite"/>
    </source>
</evidence>
<proteinExistence type="predicted"/>
<keyword evidence="2" id="KW-1133">Transmembrane helix</keyword>
<feature type="transmembrane region" description="Helical" evidence="2">
    <location>
        <begin position="60"/>
        <end position="81"/>
    </location>
</feature>
<sequence>MQFKILAIAALVAGASATNKTHTNGTVPTTTGGVGGSIGGGSNGTLPTGSPSGAPEPNGAFVNAVSGGVFGAVVAAGLTLVL</sequence>
<dbReference type="EMBL" id="ML120399">
    <property type="protein sequence ID" value="RPA98018.1"/>
    <property type="molecule type" value="Genomic_DNA"/>
</dbReference>
<keyword evidence="5" id="KW-1185">Reference proteome</keyword>
<evidence type="ECO:0000256" key="3">
    <source>
        <dbReference type="SAM" id="SignalP"/>
    </source>
</evidence>
<protein>
    <submittedName>
        <fullName evidence="4">Uncharacterized protein</fullName>
    </submittedName>
</protein>